<evidence type="ECO:0000313" key="1">
    <source>
        <dbReference type="EnsemblPlants" id="OMERI05G10140.1"/>
    </source>
</evidence>
<name>A0A0E0DPT7_9ORYZ</name>
<dbReference type="AlphaFoldDB" id="A0A0E0DPT7"/>
<proteinExistence type="predicted"/>
<organism evidence="1">
    <name type="scientific">Oryza meridionalis</name>
    <dbReference type="NCBI Taxonomy" id="40149"/>
    <lineage>
        <taxon>Eukaryota</taxon>
        <taxon>Viridiplantae</taxon>
        <taxon>Streptophyta</taxon>
        <taxon>Embryophyta</taxon>
        <taxon>Tracheophyta</taxon>
        <taxon>Spermatophyta</taxon>
        <taxon>Magnoliopsida</taxon>
        <taxon>Liliopsida</taxon>
        <taxon>Poales</taxon>
        <taxon>Poaceae</taxon>
        <taxon>BOP clade</taxon>
        <taxon>Oryzoideae</taxon>
        <taxon>Oryzeae</taxon>
        <taxon>Oryzinae</taxon>
        <taxon>Oryza</taxon>
    </lineage>
</organism>
<keyword evidence="2" id="KW-1185">Reference proteome</keyword>
<reference evidence="1" key="2">
    <citation type="submission" date="2018-05" db="EMBL/GenBank/DDBJ databases">
        <title>OmerRS3 (Oryza meridionalis Reference Sequence Version 3).</title>
        <authorList>
            <person name="Zhang J."/>
            <person name="Kudrna D."/>
            <person name="Lee S."/>
            <person name="Talag J."/>
            <person name="Welchert J."/>
            <person name="Wing R.A."/>
        </authorList>
    </citation>
    <scope>NUCLEOTIDE SEQUENCE [LARGE SCALE GENOMIC DNA]</scope>
    <source>
        <strain evidence="1">cv. OR44</strain>
    </source>
</reference>
<dbReference type="Proteomes" id="UP000008021">
    <property type="component" value="Chromosome 5"/>
</dbReference>
<dbReference type="HOGENOM" id="CLU_2965019_0_0_1"/>
<dbReference type="EnsemblPlants" id="OMERI05G10140.1">
    <property type="protein sequence ID" value="OMERI05G10140.1"/>
    <property type="gene ID" value="OMERI05G10140"/>
</dbReference>
<dbReference type="Gramene" id="OMERI05G10140.1">
    <property type="protein sequence ID" value="OMERI05G10140.1"/>
    <property type="gene ID" value="OMERI05G10140"/>
</dbReference>
<reference evidence="1" key="1">
    <citation type="submission" date="2015-04" db="UniProtKB">
        <authorList>
            <consortium name="EnsemblPlants"/>
        </authorList>
    </citation>
    <scope>IDENTIFICATION</scope>
</reference>
<evidence type="ECO:0000313" key="2">
    <source>
        <dbReference type="Proteomes" id="UP000008021"/>
    </source>
</evidence>
<sequence length="60" mass="6771">MAVEAKVLLRASQPDAGQSNICTLCSMWLVIEDKVEFADDGWMLLRNVELIFIPRHSVLP</sequence>
<accession>A0A0E0DPT7</accession>
<protein>
    <submittedName>
        <fullName evidence="1">Uncharacterized protein</fullName>
    </submittedName>
</protein>